<sequence length="54" mass="6310">MIVFRLPLPLSLPQRQPETGFTNIHEAKTRASGCFRFARFLPFPSKDLCKIYNR</sequence>
<dbReference type="EMBL" id="ACJW02000003">
    <property type="protein sequence ID" value="EEP67315.1"/>
    <property type="molecule type" value="Genomic_DNA"/>
</dbReference>
<reference evidence="1" key="1">
    <citation type="submission" date="2009-04" db="EMBL/GenBank/DDBJ databases">
        <authorList>
            <person name="Weinstock G."/>
            <person name="Sodergren E."/>
            <person name="Clifton S."/>
            <person name="Fulton L."/>
            <person name="Fulton B."/>
            <person name="Courtney L."/>
            <person name="Fronick C."/>
            <person name="Harrison M."/>
            <person name="Strong C."/>
            <person name="Farmer C."/>
            <person name="Delahaunty K."/>
            <person name="Markovic C."/>
            <person name="Hall O."/>
            <person name="Minx P."/>
            <person name="Tomlinson C."/>
            <person name="Mitreva M."/>
            <person name="Nelson J."/>
            <person name="Hou S."/>
            <person name="Wollam A."/>
            <person name="Pepin K.H."/>
            <person name="Johnson M."/>
            <person name="Bhonagiri V."/>
            <person name="Nash W.E."/>
            <person name="Warren W."/>
            <person name="Chinwalla A."/>
            <person name="Mardis E.R."/>
            <person name="Wilson R.K."/>
        </authorList>
    </citation>
    <scope>NUCLEOTIDE SEQUENCE [LARGE SCALE GENOMIC DNA]</scope>
    <source>
        <strain evidence="1">ATCC 51147</strain>
    </source>
</reference>
<dbReference type="STRING" id="629741.GCWU000324_01562"/>
<evidence type="ECO:0000313" key="2">
    <source>
        <dbReference type="Proteomes" id="UP000003009"/>
    </source>
</evidence>
<dbReference type="HOGENOM" id="CLU_3044294_0_0_4"/>
<protein>
    <submittedName>
        <fullName evidence="1">Uncharacterized protein</fullName>
    </submittedName>
</protein>
<accession>C4GKQ6</accession>
<comment type="caution">
    <text evidence="1">The sequence shown here is derived from an EMBL/GenBank/DDBJ whole genome shotgun (WGS) entry which is preliminary data.</text>
</comment>
<gene>
    <name evidence="1" type="ORF">GCWU000324_01562</name>
</gene>
<evidence type="ECO:0000313" key="1">
    <source>
        <dbReference type="EMBL" id="EEP67315.1"/>
    </source>
</evidence>
<proteinExistence type="predicted"/>
<organism evidence="1 2">
    <name type="scientific">Kingella oralis ATCC 51147</name>
    <dbReference type="NCBI Taxonomy" id="629741"/>
    <lineage>
        <taxon>Bacteria</taxon>
        <taxon>Pseudomonadati</taxon>
        <taxon>Pseudomonadota</taxon>
        <taxon>Betaproteobacteria</taxon>
        <taxon>Neisseriales</taxon>
        <taxon>Neisseriaceae</taxon>
        <taxon>Kingella</taxon>
    </lineage>
</organism>
<name>C4GKQ6_9NEIS</name>
<dbReference type="Proteomes" id="UP000003009">
    <property type="component" value="Unassembled WGS sequence"/>
</dbReference>
<keyword evidence="2" id="KW-1185">Reference proteome</keyword>
<dbReference type="AlphaFoldDB" id="C4GKQ6"/>